<gene>
    <name evidence="6" type="ORF">N7603_06415</name>
</gene>
<proteinExistence type="predicted"/>
<evidence type="ECO:0000313" key="7">
    <source>
        <dbReference type="Proteomes" id="UP001209076"/>
    </source>
</evidence>
<feature type="domain" description="Metallo-beta-lactamase" evidence="5">
    <location>
        <begin position="12"/>
        <end position="185"/>
    </location>
</feature>
<reference evidence="7" key="1">
    <citation type="submission" date="2023-07" db="EMBL/GenBank/DDBJ databases">
        <title>Novel Mycoplasma species identified in domestic and wild animals.</title>
        <authorList>
            <person name="Volokhov D.V."/>
            <person name="Furtak V.A."/>
            <person name="Zagorodnyaya T.A."/>
        </authorList>
    </citation>
    <scope>NUCLEOTIDE SEQUENCE [LARGE SCALE GENOMIC DNA]</scope>
    <source>
        <strain evidence="7">92-19</strain>
    </source>
</reference>
<evidence type="ECO:0000256" key="2">
    <source>
        <dbReference type="ARBA" id="ARBA00022723"/>
    </source>
</evidence>
<dbReference type="InterPro" id="IPR036866">
    <property type="entry name" value="RibonucZ/Hydroxyglut_hydro"/>
</dbReference>
<evidence type="ECO:0000259" key="5">
    <source>
        <dbReference type="SMART" id="SM00849"/>
    </source>
</evidence>
<evidence type="ECO:0000256" key="1">
    <source>
        <dbReference type="ARBA" id="ARBA00001947"/>
    </source>
</evidence>
<dbReference type="SUPFAM" id="SSF56281">
    <property type="entry name" value="Metallo-hydrolase/oxidoreductase"/>
    <property type="match status" value="1"/>
</dbReference>
<dbReference type="EMBL" id="JAOEGN010000011">
    <property type="protein sequence ID" value="MCU0105288.1"/>
    <property type="molecule type" value="Genomic_DNA"/>
</dbReference>
<dbReference type="Pfam" id="PF00753">
    <property type="entry name" value="Lactamase_B"/>
    <property type="match status" value="1"/>
</dbReference>
<keyword evidence="3" id="KW-0378">Hydrolase</keyword>
<dbReference type="PANTHER" id="PTHR46233">
    <property type="entry name" value="HYDROXYACYLGLUTATHIONE HYDROLASE GLOC"/>
    <property type="match status" value="1"/>
</dbReference>
<accession>A0ABT2PX42</accession>
<dbReference type="SMART" id="SM00849">
    <property type="entry name" value="Lactamase_B"/>
    <property type="match status" value="1"/>
</dbReference>
<sequence>MQIKRFTLGEIRSNCYVVYHNQHAMVIDPGFDTYEVKEFLADNNLTLDIIYATHGHFDHIGGINGLKALYPKAVVIAPKKDAVFFDPAFGISRLNYKVHVDEFLDDDIEQVIPFQGYEFRVIHTPGHSEGGTCLYTEGVLFSGDTLFYMTVGRTDLYHSSFDALKKSILEKLYILPENTLCYPGHGRTTHIGFEQINNSVVRKP</sequence>
<dbReference type="InterPro" id="IPR001279">
    <property type="entry name" value="Metallo-B-lactamas"/>
</dbReference>
<name>A0ABT2PX42_9MOLU</name>
<evidence type="ECO:0000256" key="4">
    <source>
        <dbReference type="ARBA" id="ARBA00022833"/>
    </source>
</evidence>
<keyword evidence="2" id="KW-0479">Metal-binding</keyword>
<dbReference type="PANTHER" id="PTHR46233:SF3">
    <property type="entry name" value="HYDROXYACYLGLUTATHIONE HYDROLASE GLOC"/>
    <property type="match status" value="1"/>
</dbReference>
<keyword evidence="4" id="KW-0862">Zinc</keyword>
<evidence type="ECO:0000313" key="6">
    <source>
        <dbReference type="EMBL" id="MCU0105288.1"/>
    </source>
</evidence>
<dbReference type="RefSeq" id="WP_262096584.1">
    <property type="nucleotide sequence ID" value="NZ_JAOEGN010000011.1"/>
</dbReference>
<comment type="caution">
    <text evidence="6">The sequence shown here is derived from an EMBL/GenBank/DDBJ whole genome shotgun (WGS) entry which is preliminary data.</text>
</comment>
<dbReference type="CDD" id="cd06262">
    <property type="entry name" value="metallo-hydrolase-like_MBL-fold"/>
    <property type="match status" value="1"/>
</dbReference>
<dbReference type="Gene3D" id="3.60.15.10">
    <property type="entry name" value="Ribonuclease Z/Hydroxyacylglutathione hydrolase-like"/>
    <property type="match status" value="1"/>
</dbReference>
<keyword evidence="7" id="KW-1185">Reference proteome</keyword>
<protein>
    <submittedName>
        <fullName evidence="6">MBL fold metallo-hydrolase</fullName>
    </submittedName>
</protein>
<dbReference type="InterPro" id="IPR051453">
    <property type="entry name" value="MBL_Glyoxalase_II"/>
</dbReference>
<organism evidence="6 7">
    <name type="scientific">Paracholeplasma vituli</name>
    <dbReference type="NCBI Taxonomy" id="69473"/>
    <lineage>
        <taxon>Bacteria</taxon>
        <taxon>Bacillati</taxon>
        <taxon>Mycoplasmatota</taxon>
        <taxon>Mollicutes</taxon>
        <taxon>Acholeplasmatales</taxon>
        <taxon>Acholeplasmataceae</taxon>
        <taxon>Paracholeplasma</taxon>
    </lineage>
</organism>
<dbReference type="Proteomes" id="UP001209076">
    <property type="component" value="Unassembled WGS sequence"/>
</dbReference>
<comment type="cofactor">
    <cofactor evidence="1">
        <name>Zn(2+)</name>
        <dbReference type="ChEBI" id="CHEBI:29105"/>
    </cofactor>
</comment>
<evidence type="ECO:0000256" key="3">
    <source>
        <dbReference type="ARBA" id="ARBA00022801"/>
    </source>
</evidence>